<evidence type="ECO:0000313" key="3">
    <source>
        <dbReference type="EMBL" id="ASD65090.1"/>
    </source>
</evidence>
<dbReference type="OrthoDB" id="5296790at2"/>
<dbReference type="EMBL" id="CP020946">
    <property type="protein sequence ID" value="ASD65090.1"/>
    <property type="molecule type" value="Genomic_DNA"/>
</dbReference>
<dbReference type="Pfam" id="PF03960">
    <property type="entry name" value="ArsC"/>
    <property type="match status" value="1"/>
</dbReference>
<dbReference type="PROSITE" id="PS51353">
    <property type="entry name" value="ARSC"/>
    <property type="match status" value="1"/>
</dbReference>
<dbReference type="SUPFAM" id="SSF52833">
    <property type="entry name" value="Thioredoxin-like"/>
    <property type="match status" value="1"/>
</dbReference>
<evidence type="ECO:0000313" key="4">
    <source>
        <dbReference type="Proteomes" id="UP000197003"/>
    </source>
</evidence>
<dbReference type="PANTHER" id="PTHR30041">
    <property type="entry name" value="ARSENATE REDUCTASE"/>
    <property type="match status" value="1"/>
</dbReference>
<name>A0A1Z3NC87_BDEBC</name>
<proteinExistence type="inferred from homology"/>
<dbReference type="AlphaFoldDB" id="A0A1Z3NC87"/>
<dbReference type="InterPro" id="IPR006660">
    <property type="entry name" value="Arsenate_reductase-like"/>
</dbReference>
<dbReference type="Proteomes" id="UP000197003">
    <property type="component" value="Chromosome"/>
</dbReference>
<protein>
    <submittedName>
        <fullName evidence="3">Arsenate reductase</fullName>
    </submittedName>
</protein>
<evidence type="ECO:0000256" key="2">
    <source>
        <dbReference type="PROSITE-ProRule" id="PRU01282"/>
    </source>
</evidence>
<accession>A0A1Z3NC87</accession>
<reference evidence="3 4" key="1">
    <citation type="submission" date="2017-04" db="EMBL/GenBank/DDBJ databases">
        <title>Whole genome sequence of Bdellovibrio bacteriovorus strain SSB218315.</title>
        <authorList>
            <person name="Oyedara O."/>
            <person name="Rodriguez-Perez M.A."/>
        </authorList>
    </citation>
    <scope>NUCLEOTIDE SEQUENCE [LARGE SCALE GENOMIC DNA]</scope>
    <source>
        <strain evidence="3 4">SSB218315</strain>
    </source>
</reference>
<comment type="similarity">
    <text evidence="1 2">Belongs to the ArsC family.</text>
</comment>
<evidence type="ECO:0000256" key="1">
    <source>
        <dbReference type="ARBA" id="ARBA00007198"/>
    </source>
</evidence>
<dbReference type="InterPro" id="IPR036249">
    <property type="entry name" value="Thioredoxin-like_sf"/>
</dbReference>
<dbReference type="PANTHER" id="PTHR30041:SF4">
    <property type="entry name" value="ARSENATE REDUCTASE"/>
    <property type="match status" value="1"/>
</dbReference>
<gene>
    <name evidence="3" type="ORF">B9G79_16705</name>
</gene>
<dbReference type="Gene3D" id="3.40.30.10">
    <property type="entry name" value="Glutaredoxin"/>
    <property type="match status" value="1"/>
</dbReference>
<organism evidence="3 4">
    <name type="scientific">Bdellovibrio bacteriovorus</name>
    <dbReference type="NCBI Taxonomy" id="959"/>
    <lineage>
        <taxon>Bacteria</taxon>
        <taxon>Pseudomonadati</taxon>
        <taxon>Bdellovibrionota</taxon>
        <taxon>Bdellovibrionia</taxon>
        <taxon>Bdellovibrionales</taxon>
        <taxon>Pseudobdellovibrionaceae</taxon>
        <taxon>Bdellovibrio</taxon>
    </lineage>
</organism>
<sequence length="115" mass="13036">MTWVLLHNPGCSKSREAIEALRSVEGLEVRKYLENPLNESELRSLIQKLDTPVSSLVRTKEALFTEAPFDVNNMDEVIQHLVKTPKLMERPVLIGSKAAAIGRPFEKIRELLGRK</sequence>
<dbReference type="RefSeq" id="WP_088566499.1">
    <property type="nucleotide sequence ID" value="NZ_CP020946.1"/>
</dbReference>